<keyword evidence="2" id="KW-0812">Transmembrane</keyword>
<protein>
    <recommendedName>
        <fullName evidence="5">EGF-like domain-containing protein</fullName>
    </recommendedName>
</protein>
<dbReference type="EnsemblMetazoa" id="G32417.3">
    <property type="protein sequence ID" value="G32417.3:cds"/>
    <property type="gene ID" value="G32417"/>
</dbReference>
<evidence type="ECO:0000256" key="1">
    <source>
        <dbReference type="SAM" id="MobiDB-lite"/>
    </source>
</evidence>
<reference evidence="3" key="1">
    <citation type="submission" date="2022-08" db="UniProtKB">
        <authorList>
            <consortium name="EnsemblMetazoa"/>
        </authorList>
    </citation>
    <scope>IDENTIFICATION</scope>
    <source>
        <strain evidence="3">05x7-T-G4-1.051#20</strain>
    </source>
</reference>
<feature type="compositionally biased region" description="Basic and acidic residues" evidence="1">
    <location>
        <begin position="1"/>
        <end position="18"/>
    </location>
</feature>
<accession>A0A8W8MEQ7</accession>
<evidence type="ECO:0000256" key="2">
    <source>
        <dbReference type="SAM" id="Phobius"/>
    </source>
</evidence>
<feature type="compositionally biased region" description="Polar residues" evidence="1">
    <location>
        <begin position="380"/>
        <end position="395"/>
    </location>
</feature>
<evidence type="ECO:0008006" key="5">
    <source>
        <dbReference type="Google" id="ProtNLM"/>
    </source>
</evidence>
<feature type="region of interest" description="Disordered" evidence="1">
    <location>
        <begin position="380"/>
        <end position="403"/>
    </location>
</feature>
<keyword evidence="2" id="KW-0472">Membrane</keyword>
<feature type="compositionally biased region" description="Low complexity" evidence="1">
    <location>
        <begin position="292"/>
        <end position="306"/>
    </location>
</feature>
<name>A0A8W8MEQ7_MAGGI</name>
<feature type="compositionally biased region" description="Polar residues" evidence="1">
    <location>
        <begin position="327"/>
        <end position="338"/>
    </location>
</feature>
<evidence type="ECO:0000313" key="3">
    <source>
        <dbReference type="EnsemblMetazoa" id="G32417.3:cds"/>
    </source>
</evidence>
<dbReference type="AlphaFoldDB" id="A0A8W8MEQ7"/>
<feature type="region of interest" description="Disordered" evidence="1">
    <location>
        <begin position="290"/>
        <end position="338"/>
    </location>
</feature>
<evidence type="ECO:0000313" key="4">
    <source>
        <dbReference type="Proteomes" id="UP000005408"/>
    </source>
</evidence>
<dbReference type="Proteomes" id="UP000005408">
    <property type="component" value="Unassembled WGS sequence"/>
</dbReference>
<keyword evidence="2" id="KW-1133">Transmembrane helix</keyword>
<sequence length="439" mass="48923">MSELHSDRRENNGADQRIESGSVDTPRARARSVMTTKLYGGRPSSAFSNRVTSARKKKEDVLVLSHQSLMTFASFVNQQLIEQIAVKLGVHRSTINKIKTNVIDEVSKLNEPIVLQNFKMLWSWRGPKSTSRMILFYRSVYTNNLPSNRDKDRGHPVSTSDDTDVANSDCRCRKLFECQALTGAKTRCFFGCQPGWSGISCEKKTDTSMASPCHCYYDFDCNYDGYCSRCLSGWTGTHCERKITSTIYKNTHRNSEDDSSAVYNSLGYIALIILGATFFCCCIAAGIRRKNSGASPGSSASRSSTDISRDGHTSRNRSSRMWRTAASAESQMNNPSLNSFHEINRVDNGTSQHVSFELQTDIPSHMEPPPSYESIMSRSNEAFESTESLPTSSLALNKDSSEVIETPPEYATVTSQYNNNLQSSQSEVLSNEFSQTNLV</sequence>
<feature type="transmembrane region" description="Helical" evidence="2">
    <location>
        <begin position="266"/>
        <end position="287"/>
    </location>
</feature>
<keyword evidence="4" id="KW-1185">Reference proteome</keyword>
<organism evidence="3 4">
    <name type="scientific">Magallana gigas</name>
    <name type="common">Pacific oyster</name>
    <name type="synonym">Crassostrea gigas</name>
    <dbReference type="NCBI Taxonomy" id="29159"/>
    <lineage>
        <taxon>Eukaryota</taxon>
        <taxon>Metazoa</taxon>
        <taxon>Spiralia</taxon>
        <taxon>Lophotrochozoa</taxon>
        <taxon>Mollusca</taxon>
        <taxon>Bivalvia</taxon>
        <taxon>Autobranchia</taxon>
        <taxon>Pteriomorphia</taxon>
        <taxon>Ostreida</taxon>
        <taxon>Ostreoidea</taxon>
        <taxon>Ostreidae</taxon>
        <taxon>Magallana</taxon>
    </lineage>
</organism>
<feature type="region of interest" description="Disordered" evidence="1">
    <location>
        <begin position="1"/>
        <end position="29"/>
    </location>
</feature>
<proteinExistence type="predicted"/>